<sequence>MQNSSIWHPQETPANEIDLANFPRLLEIIKIYISWSVDENLNRVNYRWRIDERWSAMAIETLDILKKWYYNLPDWNRLNIYELLESSIASTRLVSTEDFELIKSNANSFLRLTKQIKTNFSVSIDTTLWTLLSLKDELDIGKTLVLNFASWMKPGWEFRAWLFTQEDELIISSWLYYSLISKEFMYMLNRWNWSHLYGDQMIYSPRVPIIRDVTWKLLSEPCTASFISSPAVNKRMILKKEPEKASEIDETMIERIDKILSLAIVNWYDNIILWAWWCWAFWNSPEDVSSYFAKLLSEWWKFSWRFKNVIFSIYSKDKINTNYEIFCHRFQS</sequence>
<comment type="caution">
    <text evidence="2">The sequence shown here is derived from an EMBL/GenBank/DDBJ whole genome shotgun (WGS) entry which is preliminary data.</text>
</comment>
<dbReference type="Pfam" id="PF10021">
    <property type="entry name" value="PARG_cat_microb"/>
    <property type="match status" value="1"/>
</dbReference>
<name>K2G0M6_9BACT</name>
<dbReference type="EMBL" id="AMFJ01000443">
    <property type="protein sequence ID" value="EKE27692.1"/>
    <property type="molecule type" value="Genomic_DNA"/>
</dbReference>
<reference evidence="2" key="1">
    <citation type="journal article" date="2012" name="Science">
        <title>Fermentation, hydrogen, and sulfur metabolism in multiple uncultivated bacterial phyla.</title>
        <authorList>
            <person name="Wrighton K.C."/>
            <person name="Thomas B.C."/>
            <person name="Sharon I."/>
            <person name="Miller C.S."/>
            <person name="Castelle C.J."/>
            <person name="VerBerkmoes N.C."/>
            <person name="Wilkins M.J."/>
            <person name="Hettich R.L."/>
            <person name="Lipton M.S."/>
            <person name="Williams K.H."/>
            <person name="Long P.E."/>
            <person name="Banfield J.F."/>
        </authorList>
    </citation>
    <scope>NUCLEOTIDE SEQUENCE [LARGE SCALE GENOMIC DNA]</scope>
</reference>
<dbReference type="NCBIfam" id="TIGR02452">
    <property type="entry name" value="TIGR02452 family protein"/>
    <property type="match status" value="1"/>
</dbReference>
<dbReference type="InterPro" id="IPR019261">
    <property type="entry name" value="PARG_cat_microbial"/>
</dbReference>
<dbReference type="PANTHER" id="PTHR35596:SF1">
    <property type="entry name" value="MICROBIAL-TYPE PARG CATALYTIC DOMAIN-CONTAINING PROTEIN"/>
    <property type="match status" value="1"/>
</dbReference>
<dbReference type="InterPro" id="IPR012664">
    <property type="entry name" value="CHP02452"/>
</dbReference>
<feature type="domain" description="Microbial-type PARG catalytic" evidence="1">
    <location>
        <begin position="59"/>
        <end position="212"/>
    </location>
</feature>
<evidence type="ECO:0000259" key="1">
    <source>
        <dbReference type="Pfam" id="PF10021"/>
    </source>
</evidence>
<proteinExistence type="predicted"/>
<dbReference type="PANTHER" id="PTHR35596">
    <property type="entry name" value="DUF2263 DOMAIN-CONTAINING PROTEIN"/>
    <property type="match status" value="1"/>
</dbReference>
<dbReference type="PIRSF" id="PIRSF014899">
    <property type="entry name" value="UCP014899"/>
    <property type="match status" value="1"/>
</dbReference>
<dbReference type="AlphaFoldDB" id="K2G0M6"/>
<dbReference type="InterPro" id="IPR043472">
    <property type="entry name" value="Macro_dom-like"/>
</dbReference>
<dbReference type="Gene3D" id="3.40.220.10">
    <property type="entry name" value="Leucine Aminopeptidase, subunit E, domain 1"/>
    <property type="match status" value="1"/>
</dbReference>
<protein>
    <recommendedName>
        <fullName evidence="1">Microbial-type PARG catalytic domain-containing protein</fullName>
    </recommendedName>
</protein>
<accession>K2G0M6</accession>
<organism evidence="2">
    <name type="scientific">uncultured bacterium</name>
    <name type="common">gcode 4</name>
    <dbReference type="NCBI Taxonomy" id="1234023"/>
    <lineage>
        <taxon>Bacteria</taxon>
        <taxon>environmental samples</taxon>
    </lineage>
</organism>
<evidence type="ECO:0000313" key="2">
    <source>
        <dbReference type="EMBL" id="EKE27692.1"/>
    </source>
</evidence>
<gene>
    <name evidence="2" type="ORF">ACD_3C00169G0002</name>
</gene>